<accession>A0ABR9YGK2</accession>
<dbReference type="EMBL" id="JABCQO010000008">
    <property type="protein sequence ID" value="MBF0877220.1"/>
    <property type="molecule type" value="Genomic_DNA"/>
</dbReference>
<evidence type="ECO:0000313" key="1">
    <source>
        <dbReference type="EMBL" id="MBF0877220.1"/>
    </source>
</evidence>
<evidence type="ECO:0000313" key="2">
    <source>
        <dbReference type="Proteomes" id="UP000630952"/>
    </source>
</evidence>
<gene>
    <name evidence="1" type="ORF">HKD21_10220</name>
</gene>
<organism evidence="1 2">
    <name type="scientific">Gluconobacter cerevisiae</name>
    <dbReference type="NCBI Taxonomy" id="1379734"/>
    <lineage>
        <taxon>Bacteria</taxon>
        <taxon>Pseudomonadati</taxon>
        <taxon>Pseudomonadota</taxon>
        <taxon>Alphaproteobacteria</taxon>
        <taxon>Acetobacterales</taxon>
        <taxon>Acetobacteraceae</taxon>
        <taxon>Gluconobacter</taxon>
    </lineage>
</organism>
<keyword evidence="2" id="KW-1185">Reference proteome</keyword>
<name>A0ABR9YGK2_9PROT</name>
<dbReference type="Proteomes" id="UP000630952">
    <property type="component" value="Unassembled WGS sequence"/>
</dbReference>
<comment type="caution">
    <text evidence="1">The sequence shown here is derived from an EMBL/GenBank/DDBJ whole genome shotgun (WGS) entry which is preliminary data.</text>
</comment>
<dbReference type="RefSeq" id="WP_194255593.1">
    <property type="nucleotide sequence ID" value="NZ_JABCQO010000008.1"/>
</dbReference>
<proteinExistence type="predicted"/>
<reference evidence="2" key="1">
    <citation type="submission" date="2020-04" db="EMBL/GenBank/DDBJ databases">
        <title>Description of novel Gluconacetobacter.</title>
        <authorList>
            <person name="Sombolestani A."/>
        </authorList>
    </citation>
    <scope>NUCLEOTIDE SEQUENCE [LARGE SCALE GENOMIC DNA]</scope>
    <source>
        <strain evidence="2">LMG 27748</strain>
    </source>
</reference>
<reference evidence="1 2" key="2">
    <citation type="submission" date="2020-11" db="EMBL/GenBank/DDBJ databases">
        <title>Description of novel Gluconobacter species.</title>
        <authorList>
            <person name="Cleenwerck I."/>
            <person name="Cnockaert M."/>
            <person name="Borremans W."/>
            <person name="Wieme A.D."/>
            <person name="De Vuyst L."/>
            <person name="Vandamme P."/>
        </authorList>
    </citation>
    <scope>NUCLEOTIDE SEQUENCE [LARGE SCALE GENOMIC DNA]</scope>
    <source>
        <strain evidence="1 2">LMG 27748</strain>
    </source>
</reference>
<sequence>MSEAVKWDGFPVFGRDRDAWHLLNCDGSEHPIPMWWDWRIEAWKADPDCGFNLGAPNADGAGYSYLASTVTPSDLKEAIADAVAAEREENDALIRSLAVGYERMRGVLCSMAATSGPDTNWYRYHAERGLNSVPGIWDIAQNPVEAKPGECSWINREGSLEAIRSAAK</sequence>
<protein>
    <submittedName>
        <fullName evidence="1">Uncharacterized protein</fullName>
    </submittedName>
</protein>